<dbReference type="AlphaFoldDB" id="A0A6M6BC47"/>
<dbReference type="KEGG" id="hts:HMJ29_01860"/>
<evidence type="ECO:0000313" key="2">
    <source>
        <dbReference type="Proteomes" id="UP000501623"/>
    </source>
</evidence>
<dbReference type="PROSITE" id="PS51257">
    <property type="entry name" value="PROKAR_LIPOPROTEIN"/>
    <property type="match status" value="1"/>
</dbReference>
<keyword evidence="2" id="KW-1185">Reference proteome</keyword>
<organism evidence="1 2">
    <name type="scientific">Hymenobacter taeanensis</name>
    <dbReference type="NCBI Taxonomy" id="2735321"/>
    <lineage>
        <taxon>Bacteria</taxon>
        <taxon>Pseudomonadati</taxon>
        <taxon>Bacteroidota</taxon>
        <taxon>Cytophagia</taxon>
        <taxon>Cytophagales</taxon>
        <taxon>Hymenobacteraceae</taxon>
        <taxon>Hymenobacter</taxon>
    </lineage>
</organism>
<name>A0A6M6BC47_9BACT</name>
<accession>A0A6M6BC47</accession>
<sequence length="288" mass="31676">MKRSCLAALLLLAACQRPQPESADPARSAEALPTATSPAAASTLKRVAPFLRGVWVKSDYLAAIKRTRSPYAASSNLTGIVALSIDPQQVTGDSLTIGASLNNHEGAAFNAILRQGLQLTSLPTTWPDYEHPTNFYELSYRLVAQDTIVLLNKYNEHKRLLHSVLFSRVPGVPFSETAPSDALQYSVNRQLLAGTYTATDAKGSKKQVRFSPTGQVEGLGGFRQYYLATDFVVTVENNLDNIIFDIGTKRQQDYVYTISQDTVRLYAARVAEPDLLRGPLQYTLVRVH</sequence>
<evidence type="ECO:0000313" key="1">
    <source>
        <dbReference type="EMBL" id="QJX45747.1"/>
    </source>
</evidence>
<protein>
    <submittedName>
        <fullName evidence="1">Uncharacterized protein</fullName>
    </submittedName>
</protein>
<dbReference type="EMBL" id="CP053538">
    <property type="protein sequence ID" value="QJX45747.1"/>
    <property type="molecule type" value="Genomic_DNA"/>
</dbReference>
<reference evidence="1 2" key="1">
    <citation type="submission" date="2020-05" db="EMBL/GenBank/DDBJ databases">
        <title>Complete genome sequence of Hymenobacter sp. TS19 in Coasted Sand Dune.</title>
        <authorList>
            <person name="Lee J.-H."/>
            <person name="Jung J.-H."/>
            <person name="Jeong S."/>
            <person name="Zhao L."/>
            <person name="Kim M.-K."/>
            <person name="Seo H.-S."/>
            <person name="Lim S."/>
        </authorList>
    </citation>
    <scope>NUCLEOTIDE SEQUENCE [LARGE SCALE GENOMIC DNA]</scope>
    <source>
        <strain evidence="1 2">TS19</strain>
    </source>
</reference>
<dbReference type="Proteomes" id="UP000501623">
    <property type="component" value="Chromosome"/>
</dbReference>
<dbReference type="RefSeq" id="WP_171589890.1">
    <property type="nucleotide sequence ID" value="NZ_CP053538.1"/>
</dbReference>
<proteinExistence type="predicted"/>
<gene>
    <name evidence="1" type="ORF">HMJ29_01860</name>
</gene>